<gene>
    <name evidence="2" type="ORF">MICH65_0046</name>
</gene>
<keyword evidence="1" id="KW-0472">Membrane</keyword>
<proteinExistence type="predicted"/>
<evidence type="ECO:0008006" key="4">
    <source>
        <dbReference type="Google" id="ProtNLM"/>
    </source>
</evidence>
<feature type="transmembrane region" description="Helical" evidence="1">
    <location>
        <begin position="202"/>
        <end position="220"/>
    </location>
</feature>
<feature type="transmembrane region" description="Helical" evidence="1">
    <location>
        <begin position="72"/>
        <end position="98"/>
    </location>
</feature>
<evidence type="ECO:0000313" key="2">
    <source>
        <dbReference type="EMBL" id="QHO63027.1"/>
    </source>
</evidence>
<dbReference type="Proteomes" id="UP000463983">
    <property type="component" value="Chromosome"/>
</dbReference>
<feature type="transmembrane region" description="Helical" evidence="1">
    <location>
        <begin position="110"/>
        <end position="131"/>
    </location>
</feature>
<reference evidence="3" key="1">
    <citation type="journal article" date="2020" name="Microorganisms">
        <title>Complete Genome of a Member of a New Bacterial Lineage in the Microgenomates Group Reveals an Unusual Nucleotide Composition Disparity Between Two Strands of DNA and Limited Metabolic Potential.</title>
        <authorList>
            <person name="Kadnikov V.V."/>
            <person name="Mardanov A.V."/>
            <person name="Beletsky A.V."/>
            <person name="Karnachuk O.V."/>
            <person name="Ravin N.V."/>
        </authorList>
    </citation>
    <scope>NUCLEOTIDE SEQUENCE [LARGE SCALE GENOMIC DNA]</scope>
</reference>
<dbReference type="Pfam" id="PF11139">
    <property type="entry name" value="SfLAP"/>
    <property type="match status" value="1"/>
</dbReference>
<name>A0A857N4I5_9BACT</name>
<dbReference type="KEGG" id="caqa:MICH65_0046"/>
<feature type="transmembrane region" description="Helical" evidence="1">
    <location>
        <begin position="152"/>
        <end position="171"/>
    </location>
</feature>
<keyword evidence="1" id="KW-1133">Transmembrane helix</keyword>
<dbReference type="PANTHER" id="PTHR31272">
    <property type="entry name" value="CYTOCHROME C-TYPE BIOGENESIS PROTEIN HI_1454-RELATED"/>
    <property type="match status" value="1"/>
</dbReference>
<dbReference type="AlphaFoldDB" id="A0A857N4I5"/>
<keyword evidence="1" id="KW-0812">Transmembrane</keyword>
<feature type="transmembrane region" description="Helical" evidence="1">
    <location>
        <begin position="31"/>
        <end position="51"/>
    </location>
</feature>
<keyword evidence="3" id="KW-1185">Reference proteome</keyword>
<dbReference type="InterPro" id="IPR021315">
    <property type="entry name" value="Gap/Sap"/>
</dbReference>
<dbReference type="RefSeq" id="WP_161931436.1">
    <property type="nucleotide sequence ID" value="NZ_CP047901.1"/>
</dbReference>
<accession>A0A857N4I5</accession>
<dbReference type="PANTHER" id="PTHR31272:SF9">
    <property type="entry name" value="BLL1027 PROTEIN"/>
    <property type="match status" value="1"/>
</dbReference>
<evidence type="ECO:0000313" key="3">
    <source>
        <dbReference type="Proteomes" id="UP000463983"/>
    </source>
</evidence>
<evidence type="ECO:0000256" key="1">
    <source>
        <dbReference type="SAM" id="Phobius"/>
    </source>
</evidence>
<sequence length="257" mass="28441">MEGCNALGCYLESQGGLVSLPLVTVAGLVDGINPCAIGMMVTLLGYLIVFSGKKTKQLGKGIELGQWNKNRWMIRVGLSYIASVFVTYLVIGLMFYNLAYQLQQSIWADLFTWLVGGVLFLAGLIQIKEVVWPELPIHLRIPSASKERLNKLVEKASIPTTVLLGVLVTILETPCSLPLYVGTAMVLAASGLGLVKVVLYFLYYNFLFVLPLIVVLVVMIKGREVVMMREWEHRYKSTMHLVLGVALMLLGGWLFVS</sequence>
<feature type="transmembrane region" description="Helical" evidence="1">
    <location>
        <begin position="240"/>
        <end position="256"/>
    </location>
</feature>
<dbReference type="InterPro" id="IPR051790">
    <property type="entry name" value="Cytochrome_c-biogenesis_DsbD"/>
</dbReference>
<organism evidence="2 3">
    <name type="scientific">Candidatus Chazhemtobacterium aquaticus</name>
    <dbReference type="NCBI Taxonomy" id="2715735"/>
    <lineage>
        <taxon>Bacteria</taxon>
        <taxon>Candidatus Chazhemtobacteraceae</taxon>
        <taxon>Candidatus Chazhemtobacterium</taxon>
    </lineage>
</organism>
<protein>
    <recommendedName>
        <fullName evidence="4">Cytochrome C biogenesis protein transmembrane domain-containing protein</fullName>
    </recommendedName>
</protein>
<dbReference type="EMBL" id="CP047901">
    <property type="protein sequence ID" value="QHO63027.1"/>
    <property type="molecule type" value="Genomic_DNA"/>
</dbReference>